<name>A0A1Y4LBC2_9FIRM</name>
<dbReference type="AlphaFoldDB" id="A0A1Y4LBC2"/>
<sequence length="352" mass="37609">MSRRPSRKSTGIFVPAAVALLCAALLLIGHRMGGDAQVDALLDAIANNRTFITSSIALETGVSVPEAAAPAAQPQAETPAVAVESAPPPVDEADTAQTNTDTLPSPQDKRDTDISVRNDAGLSVDVDAMLNDPIDISVTADGSPQVLIYHTHSTEAYTPEGSDTYTASGDYRTRDTNQNVVRVGTELTKVLESRGIGVIHITDIFDDPAYNGSYGRSLTAAEQVLEQYPDIAVTIDLHRDAILNNDGSQYRVATTLDGQEVAQLMLVIGTNASGLAHPNWRDNMNFAVNLQADLNGAYPDLMRDVNLRSQRFNTHLRSGSILLECGSSGNTLQEAIRAVKLFGNVLADRLLA</sequence>
<reference evidence="3" key="1">
    <citation type="submission" date="2017-04" db="EMBL/GenBank/DDBJ databases">
        <title>Function of individual gut microbiota members based on whole genome sequencing of pure cultures obtained from chicken caecum.</title>
        <authorList>
            <person name="Medvecky M."/>
            <person name="Cejkova D."/>
            <person name="Polansky O."/>
            <person name="Karasova D."/>
            <person name="Kubasova T."/>
            <person name="Cizek A."/>
            <person name="Rychlik I."/>
        </authorList>
    </citation>
    <scope>NUCLEOTIDE SEQUENCE [LARGE SCALE GENOMIC DNA]</scope>
    <source>
        <strain evidence="3">An180</strain>
    </source>
</reference>
<dbReference type="InterPro" id="IPR010897">
    <property type="entry name" value="Spore_II_P"/>
</dbReference>
<organism evidence="2 3">
    <name type="scientific">Butyricicoccus pullicaecorum</name>
    <dbReference type="NCBI Taxonomy" id="501571"/>
    <lineage>
        <taxon>Bacteria</taxon>
        <taxon>Bacillati</taxon>
        <taxon>Bacillota</taxon>
        <taxon>Clostridia</taxon>
        <taxon>Eubacteriales</taxon>
        <taxon>Butyricicoccaceae</taxon>
        <taxon>Butyricicoccus</taxon>
    </lineage>
</organism>
<evidence type="ECO:0000313" key="2">
    <source>
        <dbReference type="EMBL" id="OUP54027.1"/>
    </source>
</evidence>
<dbReference type="EMBL" id="NFKK01000002">
    <property type="protein sequence ID" value="OUP54027.1"/>
    <property type="molecule type" value="Genomic_DNA"/>
</dbReference>
<evidence type="ECO:0000313" key="3">
    <source>
        <dbReference type="Proteomes" id="UP000195897"/>
    </source>
</evidence>
<protein>
    <recommendedName>
        <fullName evidence="4">Stage II sporulation protein P</fullName>
    </recommendedName>
</protein>
<accession>A0A1Y4LBC2</accession>
<comment type="caution">
    <text evidence="2">The sequence shown here is derived from an EMBL/GenBank/DDBJ whole genome shotgun (WGS) entry which is preliminary data.</text>
</comment>
<feature type="region of interest" description="Disordered" evidence="1">
    <location>
        <begin position="68"/>
        <end position="115"/>
    </location>
</feature>
<evidence type="ECO:0000256" key="1">
    <source>
        <dbReference type="SAM" id="MobiDB-lite"/>
    </source>
</evidence>
<dbReference type="RefSeq" id="WP_087370266.1">
    <property type="nucleotide sequence ID" value="NZ_NFKK01000002.1"/>
</dbReference>
<proteinExistence type="predicted"/>
<dbReference type="Proteomes" id="UP000195897">
    <property type="component" value="Unassembled WGS sequence"/>
</dbReference>
<evidence type="ECO:0008006" key="4">
    <source>
        <dbReference type="Google" id="ProtNLM"/>
    </source>
</evidence>
<dbReference type="NCBIfam" id="TIGR02867">
    <property type="entry name" value="spore_II_P"/>
    <property type="match status" value="1"/>
</dbReference>
<feature type="compositionally biased region" description="Low complexity" evidence="1">
    <location>
        <begin position="68"/>
        <end position="85"/>
    </location>
</feature>
<feature type="compositionally biased region" description="Polar residues" evidence="1">
    <location>
        <begin position="95"/>
        <end position="105"/>
    </location>
</feature>
<gene>
    <name evidence="2" type="ORF">B5F17_02120</name>
</gene>
<dbReference type="Pfam" id="PF07454">
    <property type="entry name" value="SpoIIP"/>
    <property type="match status" value="1"/>
</dbReference>